<evidence type="ECO:0000313" key="3">
    <source>
        <dbReference type="Proteomes" id="UP000051036"/>
    </source>
</evidence>
<proteinExistence type="predicted"/>
<keyword evidence="3" id="KW-1185">Reference proteome</keyword>
<dbReference type="STRING" id="1423763.FC46_GL000114"/>
<organism evidence="2 3">
    <name type="scientific">Lactobacillus kalixensis DSM 16043</name>
    <dbReference type="NCBI Taxonomy" id="1423763"/>
    <lineage>
        <taxon>Bacteria</taxon>
        <taxon>Bacillati</taxon>
        <taxon>Bacillota</taxon>
        <taxon>Bacilli</taxon>
        <taxon>Lactobacillales</taxon>
        <taxon>Lactobacillaceae</taxon>
        <taxon>Lactobacillus</taxon>
    </lineage>
</organism>
<dbReference type="InterPro" id="IPR010330">
    <property type="entry name" value="CoiA_nuc"/>
</dbReference>
<evidence type="ECO:0000259" key="1">
    <source>
        <dbReference type="Pfam" id="PF06054"/>
    </source>
</evidence>
<dbReference type="PIRSF" id="PIRSF007487">
    <property type="entry name" value="Competence-induced_CoiA_bac"/>
    <property type="match status" value="1"/>
</dbReference>
<reference evidence="2 3" key="1">
    <citation type="journal article" date="2015" name="Genome Announc.">
        <title>Expanding the biotechnology potential of lactobacilli through comparative genomics of 213 strains and associated genera.</title>
        <authorList>
            <person name="Sun Z."/>
            <person name="Harris H.M."/>
            <person name="McCann A."/>
            <person name="Guo C."/>
            <person name="Argimon S."/>
            <person name="Zhang W."/>
            <person name="Yang X."/>
            <person name="Jeffery I.B."/>
            <person name="Cooney J.C."/>
            <person name="Kagawa T.F."/>
            <person name="Liu W."/>
            <person name="Song Y."/>
            <person name="Salvetti E."/>
            <person name="Wrobel A."/>
            <person name="Rasinkangas P."/>
            <person name="Parkhill J."/>
            <person name="Rea M.C."/>
            <person name="O'Sullivan O."/>
            <person name="Ritari J."/>
            <person name="Douillard F.P."/>
            <person name="Paul Ross R."/>
            <person name="Yang R."/>
            <person name="Briner A.E."/>
            <person name="Felis G.E."/>
            <person name="de Vos W.M."/>
            <person name="Barrangou R."/>
            <person name="Klaenhammer T.R."/>
            <person name="Caufield P.W."/>
            <person name="Cui Y."/>
            <person name="Zhang H."/>
            <person name="O'Toole P.W."/>
        </authorList>
    </citation>
    <scope>NUCLEOTIDE SEQUENCE [LARGE SCALE GENOMIC DNA]</scope>
    <source>
        <strain evidence="2 3">DSM 16043</strain>
    </source>
</reference>
<dbReference type="Proteomes" id="UP000051036">
    <property type="component" value="Unassembled WGS sequence"/>
</dbReference>
<dbReference type="EMBL" id="AZFM01000001">
    <property type="protein sequence ID" value="KRL91565.1"/>
    <property type="molecule type" value="Genomic_DNA"/>
</dbReference>
<evidence type="ECO:0000313" key="2">
    <source>
        <dbReference type="EMBL" id="KRL91565.1"/>
    </source>
</evidence>
<protein>
    <submittedName>
        <fullName evidence="2">Competence protein</fullName>
    </submittedName>
</protein>
<sequence>MGDKMYAALLNKRIVLAVDEANLVRNNEKKLNYENYRCPQCHKKLILIISESKSAFFKHLAQCRSQYGEKEEHHNSKMLLKSAFTAAGFDAKVEVPLADGGIRADVLISEKLAIEVQCAPLSQREFIHRHNLYQQVKILDLWIVGKRHYLNKQLKETQLIFFRENKNWGTYYLEVNPQKQVLQLKYNIWQEPMTRNLVYQTKIFSLDECGINEFWHFKAKKKIFQLNKNDQKQYLWRQIHQKTNLGHKIASQLYELGMNIDDLPDKVFSQFRKPGEIDGVSKYLCNKKGPAPKLDADDL</sequence>
<accession>A0A0R1UDV2</accession>
<dbReference type="InterPro" id="IPR021176">
    <property type="entry name" value="Competence-induced_CoiA"/>
</dbReference>
<comment type="caution">
    <text evidence="2">The sequence shown here is derived from an EMBL/GenBank/DDBJ whole genome shotgun (WGS) entry which is preliminary data.</text>
</comment>
<gene>
    <name evidence="2" type="ORF">FC46_GL000114</name>
</gene>
<dbReference type="Pfam" id="PF06054">
    <property type="entry name" value="CoiA_nuc"/>
    <property type="match status" value="1"/>
</dbReference>
<dbReference type="PATRIC" id="fig|1423763.3.peg.113"/>
<dbReference type="AlphaFoldDB" id="A0A0R1UDV2"/>
<feature type="domain" description="Competence protein CoiA nuclease-like" evidence="1">
    <location>
        <begin position="69"/>
        <end position="215"/>
    </location>
</feature>
<name>A0A0R1UDV2_9LACO</name>